<name>A0A1V2UY22_9GAMM</name>
<organism evidence="1 2">
    <name type="scientific">Acinetobacter genomosp. 33YU</name>
    <dbReference type="NCBI Taxonomy" id="1675530"/>
    <lineage>
        <taxon>Bacteria</taxon>
        <taxon>Pseudomonadati</taxon>
        <taxon>Pseudomonadota</taxon>
        <taxon>Gammaproteobacteria</taxon>
        <taxon>Moraxellales</taxon>
        <taxon>Moraxellaceae</taxon>
        <taxon>Acinetobacter</taxon>
    </lineage>
</organism>
<accession>A0A1V2UY22</accession>
<evidence type="ECO:0000313" key="1">
    <source>
        <dbReference type="EMBL" id="ONN54797.1"/>
    </source>
</evidence>
<proteinExistence type="predicted"/>
<protein>
    <submittedName>
        <fullName evidence="1">Uncharacterized protein</fullName>
    </submittedName>
</protein>
<dbReference type="Proteomes" id="UP000189376">
    <property type="component" value="Unassembled WGS sequence"/>
</dbReference>
<reference evidence="1 2" key="1">
    <citation type="submission" date="2015-07" db="EMBL/GenBank/DDBJ databases">
        <title>Acinetobacter yuneri, a novel member of Acinetobacter calcoaceticus-Acinetobacter baumannii complex isolated from clinical specimen.</title>
        <authorList>
            <person name="Yu Y."/>
        </authorList>
    </citation>
    <scope>NUCLEOTIDE SEQUENCE [LARGE SCALE GENOMIC DNA]</scope>
    <source>
        <strain evidence="1 2">A362</strain>
    </source>
</reference>
<dbReference type="EMBL" id="LFZS01000004">
    <property type="protein sequence ID" value="ONN54797.1"/>
    <property type="molecule type" value="Genomic_DNA"/>
</dbReference>
<gene>
    <name evidence="1" type="ORF">AC058_07610</name>
</gene>
<dbReference type="RefSeq" id="WP_077169033.1">
    <property type="nucleotide sequence ID" value="NZ_LFZS01000004.1"/>
</dbReference>
<comment type="caution">
    <text evidence="1">The sequence shown here is derived from an EMBL/GenBank/DDBJ whole genome shotgun (WGS) entry which is preliminary data.</text>
</comment>
<sequence>MNIDEIRVKINQLYLWDGYQREAALRQLSGCFEPSLFPHLLRKLSDYVQVNRHLAARHLLEWAERSDCADLCITYFLDIEAIKGRIRIVGEIEDILMDKIHQNLDKVKLVLLSRQGKLSRALFNYIQSNQLIIESELLEIAKNANDQWIRYYWIKFAVKQNLDFLRSEFRQSKYVDVKKVLLNRLLELDALDNEILLFALNSKYLSIVDFAIFVLKNRNFDFNNYFMQFQNNQLENTSVKKCLLQMIILEWNKQDFYLYIDKLNDKSILFMILYRALKMKYISLGEVINLFYRKKLKLPFYLLQKITKLSTELKEVDELYLLTTTPISFVQRLEFSENLSFWGKVEWLIHIEKYCQTDDEKEVLRDSIEMVLNLAKYQYYAPLWKKEDKEIYWILFQNMGNILNLIEIYPQEYENLKKLITK</sequence>
<dbReference type="AlphaFoldDB" id="A0A1V2UY22"/>
<evidence type="ECO:0000313" key="2">
    <source>
        <dbReference type="Proteomes" id="UP000189376"/>
    </source>
</evidence>
<keyword evidence="2" id="KW-1185">Reference proteome</keyword>